<keyword evidence="8" id="KW-1185">Reference proteome</keyword>
<sequence length="314" mass="34598">MERKRVAIVGAGVSGLAACKQLLERGCRPVVFEADTVLGGVWAHTPACTKLQTPRPMYQYSDFPWPDSVTEMFPDHRQVMDYLGGYARHFGVLDCIKFGHRVLGMEYVGVSEEKVAAWEEWGGTGGAFGSGDGEWRLEVANADGDVQAHIVDFVVLCIGRFSGLPNIPSFPSGKGPEAFHGQVMHSMDYSKMGSEKARETMEGKRVTIVGYLKSALDIAAECAAVNGTEQPCTMIVRTKHWNVPDYYAWGVHISKLYLNRFAELLIHKPGEGFLLSLLATTLTPLVVQRNMLSLSNLSCSLVFQLNPEMFSCLL</sequence>
<dbReference type="InterPro" id="IPR036188">
    <property type="entry name" value="FAD/NAD-bd_sf"/>
</dbReference>
<reference evidence="7" key="1">
    <citation type="submission" date="2023-07" db="EMBL/GenBank/DDBJ databases">
        <title>A chromosome-level genome assembly of Lolium multiflorum.</title>
        <authorList>
            <person name="Chen Y."/>
            <person name="Copetti D."/>
            <person name="Kolliker R."/>
            <person name="Studer B."/>
        </authorList>
    </citation>
    <scope>NUCLEOTIDE SEQUENCE</scope>
    <source>
        <strain evidence="7">02402/16</strain>
        <tissue evidence="7">Leaf</tissue>
    </source>
</reference>
<dbReference type="AlphaFoldDB" id="A0AAD8TW12"/>
<dbReference type="PRINTS" id="PR00419">
    <property type="entry name" value="ADXRDTASE"/>
</dbReference>
<dbReference type="InterPro" id="IPR020946">
    <property type="entry name" value="Flavin_mOase-like"/>
</dbReference>
<keyword evidence="5 6" id="KW-0560">Oxidoreductase</keyword>
<dbReference type="Proteomes" id="UP001231189">
    <property type="component" value="Unassembled WGS sequence"/>
</dbReference>
<dbReference type="InterPro" id="IPR050346">
    <property type="entry name" value="FMO-like"/>
</dbReference>
<dbReference type="PIRSF" id="PIRSF000332">
    <property type="entry name" value="FMO"/>
    <property type="match status" value="1"/>
</dbReference>
<evidence type="ECO:0000256" key="6">
    <source>
        <dbReference type="RuleBase" id="RU361177"/>
    </source>
</evidence>
<organism evidence="7 8">
    <name type="scientific">Lolium multiflorum</name>
    <name type="common">Italian ryegrass</name>
    <name type="synonym">Lolium perenne subsp. multiflorum</name>
    <dbReference type="NCBI Taxonomy" id="4521"/>
    <lineage>
        <taxon>Eukaryota</taxon>
        <taxon>Viridiplantae</taxon>
        <taxon>Streptophyta</taxon>
        <taxon>Embryophyta</taxon>
        <taxon>Tracheophyta</taxon>
        <taxon>Spermatophyta</taxon>
        <taxon>Magnoliopsida</taxon>
        <taxon>Liliopsida</taxon>
        <taxon>Poales</taxon>
        <taxon>Poaceae</taxon>
        <taxon>BOP clade</taxon>
        <taxon>Pooideae</taxon>
        <taxon>Poodae</taxon>
        <taxon>Poeae</taxon>
        <taxon>Poeae Chloroplast Group 2 (Poeae type)</taxon>
        <taxon>Loliodinae</taxon>
        <taxon>Loliinae</taxon>
        <taxon>Lolium</taxon>
    </lineage>
</organism>
<gene>
    <name evidence="7" type="ORF">QYE76_009966</name>
</gene>
<dbReference type="PROSITE" id="PS51257">
    <property type="entry name" value="PROKAR_LIPOPROTEIN"/>
    <property type="match status" value="1"/>
</dbReference>
<evidence type="ECO:0000256" key="5">
    <source>
        <dbReference type="ARBA" id="ARBA00023002"/>
    </source>
</evidence>
<dbReference type="SUPFAM" id="SSF51905">
    <property type="entry name" value="FAD/NAD(P)-binding domain"/>
    <property type="match status" value="1"/>
</dbReference>
<dbReference type="GO" id="GO:0050660">
    <property type="term" value="F:flavin adenine dinucleotide binding"/>
    <property type="evidence" value="ECO:0007669"/>
    <property type="project" value="InterPro"/>
</dbReference>
<keyword evidence="3 6" id="KW-0274">FAD</keyword>
<dbReference type="EC" id="1.-.-.-" evidence="6"/>
<keyword evidence="6" id="KW-0503">Monooxygenase</keyword>
<proteinExistence type="inferred from homology"/>
<evidence type="ECO:0000256" key="3">
    <source>
        <dbReference type="ARBA" id="ARBA00022827"/>
    </source>
</evidence>
<dbReference type="GO" id="GO:0004499">
    <property type="term" value="F:N,N-dimethylaniline monooxygenase activity"/>
    <property type="evidence" value="ECO:0007669"/>
    <property type="project" value="InterPro"/>
</dbReference>
<keyword evidence="4" id="KW-0521">NADP</keyword>
<evidence type="ECO:0000313" key="7">
    <source>
        <dbReference type="EMBL" id="KAK1693269.1"/>
    </source>
</evidence>
<evidence type="ECO:0000313" key="8">
    <source>
        <dbReference type="Proteomes" id="UP001231189"/>
    </source>
</evidence>
<dbReference type="Gene3D" id="3.50.50.60">
    <property type="entry name" value="FAD/NAD(P)-binding domain"/>
    <property type="match status" value="1"/>
</dbReference>
<accession>A0AAD8TW12</accession>
<evidence type="ECO:0000256" key="1">
    <source>
        <dbReference type="ARBA" id="ARBA00009183"/>
    </source>
</evidence>
<dbReference type="InterPro" id="IPR000960">
    <property type="entry name" value="Flavin_mOase"/>
</dbReference>
<evidence type="ECO:0000256" key="2">
    <source>
        <dbReference type="ARBA" id="ARBA00022630"/>
    </source>
</evidence>
<evidence type="ECO:0000256" key="4">
    <source>
        <dbReference type="ARBA" id="ARBA00022857"/>
    </source>
</evidence>
<dbReference type="PANTHER" id="PTHR23023">
    <property type="entry name" value="DIMETHYLANILINE MONOOXYGENASE"/>
    <property type="match status" value="1"/>
</dbReference>
<comment type="cofactor">
    <cofactor evidence="6">
        <name>FAD</name>
        <dbReference type="ChEBI" id="CHEBI:57692"/>
    </cofactor>
</comment>
<dbReference type="GO" id="GO:0050661">
    <property type="term" value="F:NADP binding"/>
    <property type="evidence" value="ECO:0007669"/>
    <property type="project" value="InterPro"/>
</dbReference>
<comment type="similarity">
    <text evidence="1 6">Belongs to the FMO family.</text>
</comment>
<name>A0AAD8TW12_LOLMU</name>
<protein>
    <recommendedName>
        <fullName evidence="6">Flavin-containing monooxygenase</fullName>
        <ecNumber evidence="6">1.-.-.-</ecNumber>
    </recommendedName>
</protein>
<keyword evidence="2 6" id="KW-0285">Flavoprotein</keyword>
<comment type="caution">
    <text evidence="7">The sequence shown here is derived from an EMBL/GenBank/DDBJ whole genome shotgun (WGS) entry which is preliminary data.</text>
</comment>
<dbReference type="EMBL" id="JAUUTY010000001">
    <property type="protein sequence ID" value="KAK1693269.1"/>
    <property type="molecule type" value="Genomic_DNA"/>
</dbReference>
<dbReference type="Pfam" id="PF00743">
    <property type="entry name" value="FMO-like"/>
    <property type="match status" value="1"/>
</dbReference>
<dbReference type="FunFam" id="3.50.50.60:FF:000170">
    <property type="entry name" value="Flavin-containing monooxygenase"/>
    <property type="match status" value="1"/>
</dbReference>